<dbReference type="InterPro" id="IPR007263">
    <property type="entry name" value="DCC1-like"/>
</dbReference>
<dbReference type="RefSeq" id="WP_220747434.1">
    <property type="nucleotide sequence ID" value="NZ_BPFH01000001.1"/>
</dbReference>
<sequence>MPHPIPTTDLAPPLRQALKGHDVIVFDGECVLCSRFFRFVLRHDKQSRFRFVTAQSPLGQALYGDLGLPTDDFETNLVIVNNQIHQRLNAFAAAMSALGWPWRVLASARYVPEPLSSTLYHAIARRRYRIFGRYDHCMIPTPEVRDRFLDLPRAA</sequence>
<name>A0ABQ4NHZ9_9RHOB</name>
<dbReference type="PANTHER" id="PTHR33639">
    <property type="entry name" value="THIOL-DISULFIDE OXIDOREDUCTASE DCC"/>
    <property type="match status" value="1"/>
</dbReference>
<evidence type="ECO:0000313" key="1">
    <source>
        <dbReference type="EMBL" id="GIT93931.1"/>
    </source>
</evidence>
<gene>
    <name evidence="1" type="ORF">JANAI62_05540</name>
</gene>
<accession>A0ABQ4NHZ9</accession>
<dbReference type="InterPro" id="IPR052927">
    <property type="entry name" value="DCC_oxidoreductase"/>
</dbReference>
<comment type="caution">
    <text evidence="1">The sequence shown here is derived from an EMBL/GenBank/DDBJ whole genome shotgun (WGS) entry which is preliminary data.</text>
</comment>
<protein>
    <submittedName>
        <fullName evidence="1">Thiol-disulfide oxidoreductase</fullName>
    </submittedName>
</protein>
<proteinExistence type="predicted"/>
<reference evidence="1 2" key="1">
    <citation type="submission" date="2021-05" db="EMBL/GenBank/DDBJ databases">
        <title>Bacteria Genome sequencing.</title>
        <authorList>
            <person name="Takabe Y."/>
            <person name="Nakajima Y."/>
            <person name="Suzuki S."/>
            <person name="Shiozaki T."/>
        </authorList>
    </citation>
    <scope>NUCLEOTIDE SEQUENCE [LARGE SCALE GENOMIC DNA]</scope>
    <source>
        <strain evidence="1 2">AI_62</strain>
    </source>
</reference>
<dbReference type="Proteomes" id="UP000786693">
    <property type="component" value="Unassembled WGS sequence"/>
</dbReference>
<evidence type="ECO:0000313" key="2">
    <source>
        <dbReference type="Proteomes" id="UP000786693"/>
    </source>
</evidence>
<organism evidence="1 2">
    <name type="scientific">Jannaschia pagri</name>
    <dbReference type="NCBI Taxonomy" id="2829797"/>
    <lineage>
        <taxon>Bacteria</taxon>
        <taxon>Pseudomonadati</taxon>
        <taxon>Pseudomonadota</taxon>
        <taxon>Alphaproteobacteria</taxon>
        <taxon>Rhodobacterales</taxon>
        <taxon>Roseobacteraceae</taxon>
        <taxon>Jannaschia</taxon>
    </lineage>
</organism>
<dbReference type="Pfam" id="PF04134">
    <property type="entry name" value="DCC1-like"/>
    <property type="match status" value="1"/>
</dbReference>
<dbReference type="EMBL" id="BPFH01000001">
    <property type="protein sequence ID" value="GIT93931.1"/>
    <property type="molecule type" value="Genomic_DNA"/>
</dbReference>
<keyword evidence="2" id="KW-1185">Reference proteome</keyword>
<dbReference type="PANTHER" id="PTHR33639:SF2">
    <property type="entry name" value="DUF393 DOMAIN-CONTAINING PROTEIN"/>
    <property type="match status" value="1"/>
</dbReference>